<gene>
    <name evidence="2" type="ORF">ABS362_13440</name>
</gene>
<dbReference type="RefSeq" id="WP_350413022.1">
    <property type="nucleotide sequence ID" value="NZ_JBEOKT010000012.1"/>
</dbReference>
<name>A0ABV1RVW4_9BACT</name>
<dbReference type="SUPFAM" id="SSF55729">
    <property type="entry name" value="Acyl-CoA N-acyltransferases (Nat)"/>
    <property type="match status" value="1"/>
</dbReference>
<evidence type="ECO:0000313" key="2">
    <source>
        <dbReference type="EMBL" id="MER2998555.1"/>
    </source>
</evidence>
<evidence type="ECO:0000313" key="3">
    <source>
        <dbReference type="Proteomes" id="UP001476807"/>
    </source>
</evidence>
<dbReference type="EMBL" id="JBEOKT010000012">
    <property type="protein sequence ID" value="MER2998555.1"/>
    <property type="molecule type" value="Genomic_DNA"/>
</dbReference>
<feature type="domain" description="N-acetyltransferase" evidence="1">
    <location>
        <begin position="17"/>
        <end position="177"/>
    </location>
</feature>
<dbReference type="Proteomes" id="UP001476807">
    <property type="component" value="Unassembled WGS sequence"/>
</dbReference>
<keyword evidence="3" id="KW-1185">Reference proteome</keyword>
<proteinExistence type="predicted"/>
<dbReference type="InterPro" id="IPR000182">
    <property type="entry name" value="GNAT_dom"/>
</dbReference>
<organism evidence="2 3">
    <name type="scientific">Pontibacter populi</name>
    <dbReference type="NCBI Taxonomy" id="890055"/>
    <lineage>
        <taxon>Bacteria</taxon>
        <taxon>Pseudomonadati</taxon>
        <taxon>Bacteroidota</taxon>
        <taxon>Cytophagia</taxon>
        <taxon>Cytophagales</taxon>
        <taxon>Hymenobacteraceae</taxon>
        <taxon>Pontibacter</taxon>
    </lineage>
</organism>
<protein>
    <submittedName>
        <fullName evidence="2">GNAT family N-acetyltransferase</fullName>
    </submittedName>
</protein>
<dbReference type="PANTHER" id="PTHR43415:SF3">
    <property type="entry name" value="GNAT-FAMILY ACETYLTRANSFERASE"/>
    <property type="match status" value="1"/>
</dbReference>
<reference evidence="2 3" key="1">
    <citation type="submission" date="2024-06" db="EMBL/GenBank/DDBJ databases">
        <title>Pontibacter populi HYL7-15.</title>
        <authorList>
            <person name="Kim M.K."/>
        </authorList>
    </citation>
    <scope>NUCLEOTIDE SEQUENCE [LARGE SCALE GENOMIC DNA]</scope>
    <source>
        <strain evidence="2 3">HYL7-15</strain>
    </source>
</reference>
<dbReference type="PANTHER" id="PTHR43415">
    <property type="entry name" value="SPERMIDINE N(1)-ACETYLTRANSFERASE"/>
    <property type="match status" value="1"/>
</dbReference>
<dbReference type="Pfam" id="PF13302">
    <property type="entry name" value="Acetyltransf_3"/>
    <property type="match status" value="1"/>
</dbReference>
<dbReference type="InterPro" id="IPR016181">
    <property type="entry name" value="Acyl_CoA_acyltransferase"/>
</dbReference>
<dbReference type="PROSITE" id="PS51186">
    <property type="entry name" value="GNAT"/>
    <property type="match status" value="1"/>
</dbReference>
<evidence type="ECO:0000259" key="1">
    <source>
        <dbReference type="PROSITE" id="PS51186"/>
    </source>
</evidence>
<dbReference type="Gene3D" id="3.40.630.30">
    <property type="match status" value="1"/>
</dbReference>
<accession>A0ABV1RVW4</accession>
<sequence>MSKATTLDPVFLKTDQTYLRALEPNDLDFLYTLENDTTVWHVGNTLTPYSKFVLEQYLENAALDIYTVKQLRLVICNNEEESIGAIDLYDFDPLHRRAGIGIVITEEHRGNGHAADALKLLLNYCRDTLRLHQVYCSVTATNLPSINLFTKTGFEQVGIRKEWFLTPDGWENVVEMQRIFHNNQGM</sequence>
<comment type="caution">
    <text evidence="2">The sequence shown here is derived from an EMBL/GenBank/DDBJ whole genome shotgun (WGS) entry which is preliminary data.</text>
</comment>